<comment type="caution">
    <text evidence="8">The sequence shown here is derived from an EMBL/GenBank/DDBJ whole genome shotgun (WGS) entry which is preliminary data.</text>
</comment>
<dbReference type="InterPro" id="IPR011051">
    <property type="entry name" value="RmlC_Cupin_sf"/>
</dbReference>
<name>A0ABP4ID52_9PSEU</name>
<dbReference type="Gene3D" id="2.60.120.10">
    <property type="entry name" value="Jelly Rolls"/>
    <property type="match status" value="1"/>
</dbReference>
<keyword evidence="5" id="KW-0223">Dioxygenase</keyword>
<dbReference type="RefSeq" id="WP_344019878.1">
    <property type="nucleotide sequence ID" value="NZ_BAAAJK010000006.1"/>
</dbReference>
<comment type="cofactor">
    <cofactor evidence="1">
        <name>Fe(2+)</name>
        <dbReference type="ChEBI" id="CHEBI:29033"/>
    </cofactor>
</comment>
<keyword evidence="9" id="KW-1185">Reference proteome</keyword>
<dbReference type="PANTHER" id="PTHR15497:SF1">
    <property type="entry name" value="3-HYDROXYANTHRANILATE 3,4-DIOXYGENASE"/>
    <property type="match status" value="1"/>
</dbReference>
<sequence length="173" mass="19656">MHPSQMPIVELDRTAQELADSGRRVAVLWQDSESLAFLARGREYRSEFHLNPSDEVMFMVRGTMDLHYRRPEGGSDIAVVPPGRCIFTPTGIAHSPRFAPDSFVLVIERLRRPGELDRFRWFCPSCDHFLHEEAVHVGDYSVDPVAGAYRSFYDDLDARTCDGCGTVLPDERL</sequence>
<dbReference type="SUPFAM" id="SSF51182">
    <property type="entry name" value="RmlC-like cupins"/>
    <property type="match status" value="1"/>
</dbReference>
<dbReference type="InterPro" id="IPR014710">
    <property type="entry name" value="RmlC-like_jellyroll"/>
</dbReference>
<dbReference type="Pfam" id="PF06052">
    <property type="entry name" value="3-HAO"/>
    <property type="match status" value="1"/>
</dbReference>
<evidence type="ECO:0000256" key="5">
    <source>
        <dbReference type="ARBA" id="ARBA00022964"/>
    </source>
</evidence>
<organism evidence="8 9">
    <name type="scientific">Pseudonocardia kongjuensis</name>
    <dbReference type="NCBI Taxonomy" id="102227"/>
    <lineage>
        <taxon>Bacteria</taxon>
        <taxon>Bacillati</taxon>
        <taxon>Actinomycetota</taxon>
        <taxon>Actinomycetes</taxon>
        <taxon>Pseudonocardiales</taxon>
        <taxon>Pseudonocardiaceae</taxon>
        <taxon>Pseudonocardia</taxon>
    </lineage>
</organism>
<evidence type="ECO:0000256" key="2">
    <source>
        <dbReference type="ARBA" id="ARBA00002752"/>
    </source>
</evidence>
<keyword evidence="4" id="KW-0479">Metal-binding</keyword>
<comment type="function">
    <text evidence="2">Catalyzes the oxidative ring opening of 3-hydroxyanthranilate to 2-amino-3-carboxymuconate semialdehyde, which spontaneously cyclizes to quinolinate.</text>
</comment>
<dbReference type="PANTHER" id="PTHR15497">
    <property type="entry name" value="3-HYDROXYANTHRANILATE 3,4-DIOXYGENASE"/>
    <property type="match status" value="1"/>
</dbReference>
<proteinExistence type="predicted"/>
<evidence type="ECO:0008006" key="10">
    <source>
        <dbReference type="Google" id="ProtNLM"/>
    </source>
</evidence>
<dbReference type="InterPro" id="IPR010329">
    <property type="entry name" value="3hydroanth_dOase"/>
</dbReference>
<reference evidence="9" key="1">
    <citation type="journal article" date="2019" name="Int. J. Syst. Evol. Microbiol.">
        <title>The Global Catalogue of Microorganisms (GCM) 10K type strain sequencing project: providing services to taxonomists for standard genome sequencing and annotation.</title>
        <authorList>
            <consortium name="The Broad Institute Genomics Platform"/>
            <consortium name="The Broad Institute Genome Sequencing Center for Infectious Disease"/>
            <person name="Wu L."/>
            <person name="Ma J."/>
        </authorList>
    </citation>
    <scope>NUCLEOTIDE SEQUENCE [LARGE SCALE GENOMIC DNA]</scope>
    <source>
        <strain evidence="9">JCM 11896</strain>
    </source>
</reference>
<protein>
    <recommendedName>
        <fullName evidence="10">3-hydroxybutyryl-CoA dehydratase</fullName>
    </recommendedName>
</protein>
<gene>
    <name evidence="8" type="ORF">GCM10009613_15490</name>
</gene>
<keyword evidence="6" id="KW-0560">Oxidoreductase</keyword>
<dbReference type="EMBL" id="BAAAJK010000006">
    <property type="protein sequence ID" value="GAA1384534.1"/>
    <property type="molecule type" value="Genomic_DNA"/>
</dbReference>
<evidence type="ECO:0000256" key="1">
    <source>
        <dbReference type="ARBA" id="ARBA00001954"/>
    </source>
</evidence>
<keyword evidence="7" id="KW-0408">Iron</keyword>
<evidence type="ECO:0000256" key="4">
    <source>
        <dbReference type="ARBA" id="ARBA00022723"/>
    </source>
</evidence>
<keyword evidence="3" id="KW-0662">Pyridine nucleotide biosynthesis</keyword>
<evidence type="ECO:0000313" key="8">
    <source>
        <dbReference type="EMBL" id="GAA1384534.1"/>
    </source>
</evidence>
<dbReference type="CDD" id="cd06123">
    <property type="entry name" value="cupin_HAO"/>
    <property type="match status" value="1"/>
</dbReference>
<accession>A0ABP4ID52</accession>
<evidence type="ECO:0000256" key="6">
    <source>
        <dbReference type="ARBA" id="ARBA00023002"/>
    </source>
</evidence>
<evidence type="ECO:0000256" key="7">
    <source>
        <dbReference type="ARBA" id="ARBA00023004"/>
    </source>
</evidence>
<evidence type="ECO:0000313" key="9">
    <source>
        <dbReference type="Proteomes" id="UP001501414"/>
    </source>
</evidence>
<evidence type="ECO:0000256" key="3">
    <source>
        <dbReference type="ARBA" id="ARBA00022642"/>
    </source>
</evidence>
<dbReference type="Proteomes" id="UP001501414">
    <property type="component" value="Unassembled WGS sequence"/>
</dbReference>